<accession>A0AAW9PZG6</accession>
<dbReference type="RefSeq" id="WP_330483383.1">
    <property type="nucleotide sequence ID" value="NZ_JAZBJZ010000029.1"/>
</dbReference>
<evidence type="ECO:0000313" key="3">
    <source>
        <dbReference type="Proteomes" id="UP001333818"/>
    </source>
</evidence>
<evidence type="ECO:0000256" key="1">
    <source>
        <dbReference type="SAM" id="Phobius"/>
    </source>
</evidence>
<proteinExistence type="predicted"/>
<feature type="transmembrane region" description="Helical" evidence="1">
    <location>
        <begin position="32"/>
        <end position="57"/>
    </location>
</feature>
<dbReference type="AlphaFoldDB" id="A0AAW9PZG6"/>
<keyword evidence="1" id="KW-0472">Membrane</keyword>
<keyword evidence="1" id="KW-0812">Transmembrane</keyword>
<gene>
    <name evidence="2" type="ORF">V2H45_09375</name>
</gene>
<name>A0AAW9PZG6_9CYAN</name>
<keyword evidence="3" id="KW-1185">Reference proteome</keyword>
<organism evidence="2 3">
    <name type="scientific">Tumidithrix elongata BACA0141</name>
    <dbReference type="NCBI Taxonomy" id="2716417"/>
    <lineage>
        <taxon>Bacteria</taxon>
        <taxon>Bacillati</taxon>
        <taxon>Cyanobacteriota</taxon>
        <taxon>Cyanophyceae</taxon>
        <taxon>Pseudanabaenales</taxon>
        <taxon>Pseudanabaenaceae</taxon>
        <taxon>Tumidithrix</taxon>
        <taxon>Tumidithrix elongata</taxon>
    </lineage>
</organism>
<protein>
    <submittedName>
        <fullName evidence="2">Uncharacterized protein</fullName>
    </submittedName>
</protein>
<dbReference type="PROSITE" id="PS51257">
    <property type="entry name" value="PROKAR_LIPOPROTEIN"/>
    <property type="match status" value="1"/>
</dbReference>
<reference evidence="2" key="1">
    <citation type="submission" date="2024-01" db="EMBL/GenBank/DDBJ databases">
        <title>Bank of Algae and Cyanobacteria of the Azores (BACA) strain genomes.</title>
        <authorList>
            <person name="Luz R."/>
            <person name="Cordeiro R."/>
            <person name="Fonseca A."/>
            <person name="Goncalves V."/>
        </authorList>
    </citation>
    <scope>NUCLEOTIDE SEQUENCE</scope>
    <source>
        <strain evidence="2">BACA0141</strain>
    </source>
</reference>
<dbReference type="EMBL" id="JAZBJZ010000029">
    <property type="protein sequence ID" value="MEE3716954.1"/>
    <property type="molecule type" value="Genomic_DNA"/>
</dbReference>
<dbReference type="Proteomes" id="UP001333818">
    <property type="component" value="Unassembled WGS sequence"/>
</dbReference>
<sequence length="199" mass="22425">MKTFSNCWFFGTTIACVVALMLGVYPGVLEDVLFLLVLLAIVVTPIAMVAIPIWLTILARKGKLRKPKVSWRLVAAIGAIVLGTTLLLQFDLPLRLVFMVSQPAFEALIARPPTGSAPTPIKGLNQQLGLYQVDEYATGSHGGVYFRVYQGKTHLFSEPSYGFAYRPSRETNPFGEDKYQNFPIKENWYWFKAFRNTWL</sequence>
<feature type="transmembrane region" description="Helical" evidence="1">
    <location>
        <begin position="7"/>
        <end position="26"/>
    </location>
</feature>
<comment type="caution">
    <text evidence="2">The sequence shown here is derived from an EMBL/GenBank/DDBJ whole genome shotgun (WGS) entry which is preliminary data.</text>
</comment>
<evidence type="ECO:0000313" key="2">
    <source>
        <dbReference type="EMBL" id="MEE3716954.1"/>
    </source>
</evidence>
<keyword evidence="1" id="KW-1133">Transmembrane helix</keyword>
<feature type="transmembrane region" description="Helical" evidence="1">
    <location>
        <begin position="69"/>
        <end position="90"/>
    </location>
</feature>